<name>A0AAU2JX87_9ACTN</name>
<protein>
    <submittedName>
        <fullName evidence="1">Uncharacterized protein</fullName>
    </submittedName>
</protein>
<organism evidence="1">
    <name type="scientific">Streptomyces sp. NBC_00049</name>
    <dbReference type="NCBI Taxonomy" id="2903617"/>
    <lineage>
        <taxon>Bacteria</taxon>
        <taxon>Bacillati</taxon>
        <taxon>Actinomycetota</taxon>
        <taxon>Actinomycetes</taxon>
        <taxon>Kitasatosporales</taxon>
        <taxon>Streptomycetaceae</taxon>
        <taxon>Streptomyces</taxon>
    </lineage>
</organism>
<proteinExistence type="predicted"/>
<dbReference type="EMBL" id="CP108264">
    <property type="protein sequence ID" value="WTU77159.1"/>
    <property type="molecule type" value="Genomic_DNA"/>
</dbReference>
<dbReference type="AlphaFoldDB" id="A0AAU2JX87"/>
<accession>A0AAU2JX87</accession>
<evidence type="ECO:0000313" key="1">
    <source>
        <dbReference type="EMBL" id="WTU77159.1"/>
    </source>
</evidence>
<reference evidence="1" key="1">
    <citation type="submission" date="2022-10" db="EMBL/GenBank/DDBJ databases">
        <title>The complete genomes of actinobacterial strains from the NBC collection.</title>
        <authorList>
            <person name="Joergensen T.S."/>
            <person name="Alvarez Arevalo M."/>
            <person name="Sterndorff E.B."/>
            <person name="Faurdal D."/>
            <person name="Vuksanovic O."/>
            <person name="Mourched A.-S."/>
            <person name="Charusanti P."/>
            <person name="Shaw S."/>
            <person name="Blin K."/>
            <person name="Weber T."/>
        </authorList>
    </citation>
    <scope>NUCLEOTIDE SEQUENCE</scope>
    <source>
        <strain evidence="1">NBC_00049</strain>
    </source>
</reference>
<sequence>MPDEGAVHDGHPLVGGYAGQCGSGVVRPAGGADVEAEGTQLVRER</sequence>
<gene>
    <name evidence="1" type="ORF">OG327_29605</name>
</gene>